<dbReference type="PANTHER" id="PTHR42879">
    <property type="entry name" value="3-OXOACYL-(ACYL-CARRIER-PROTEIN) REDUCTASE"/>
    <property type="match status" value="1"/>
</dbReference>
<proteinExistence type="inferred from homology"/>
<sequence length="251" mass="27409">MLLSGKVAVITGCNRGIGKAITTVFAKQGANIIACARKSTVEFESYLTNLQNETGVLITPVYFDISKEDEVKLAIEEIRNLFSTIDILVNNAGIAGDTIYQMTTMETLEEKMKVNFYGPFLLTQYITKLMRKSTAASIVNITSIAADDSYKGMISYTASKAAFNAFTKTIANELGNVNIRVNAIAPGFTETDMVSNAITNKEFLTQLQSHLALKRLARPEEIANSVLFLASDLSSYITGQILRVDGGLFND</sequence>
<dbReference type="InterPro" id="IPR036291">
    <property type="entry name" value="NAD(P)-bd_dom_sf"/>
</dbReference>
<dbReference type="PRINTS" id="PR00081">
    <property type="entry name" value="GDHRDH"/>
</dbReference>
<organism evidence="3 4">
    <name type="scientific">Lysinibacillus fusiformis</name>
    <dbReference type="NCBI Taxonomy" id="28031"/>
    <lineage>
        <taxon>Bacteria</taxon>
        <taxon>Bacillati</taxon>
        <taxon>Bacillota</taxon>
        <taxon>Bacilli</taxon>
        <taxon>Bacillales</taxon>
        <taxon>Bacillaceae</taxon>
        <taxon>Lysinibacillus</taxon>
    </lineage>
</organism>
<evidence type="ECO:0000313" key="4">
    <source>
        <dbReference type="Proteomes" id="UP000234956"/>
    </source>
</evidence>
<dbReference type="FunFam" id="3.40.50.720:FF:000084">
    <property type="entry name" value="Short-chain dehydrogenase reductase"/>
    <property type="match status" value="1"/>
</dbReference>
<dbReference type="Pfam" id="PF13561">
    <property type="entry name" value="adh_short_C2"/>
    <property type="match status" value="1"/>
</dbReference>
<name>A0A2I0V5P3_9BACI</name>
<dbReference type="Gene3D" id="3.40.50.720">
    <property type="entry name" value="NAD(P)-binding Rossmann-like Domain"/>
    <property type="match status" value="1"/>
</dbReference>
<dbReference type="InterPro" id="IPR050259">
    <property type="entry name" value="SDR"/>
</dbReference>
<dbReference type="EMBL" id="PDFK01000001">
    <property type="protein sequence ID" value="PKU53620.1"/>
    <property type="molecule type" value="Genomic_DNA"/>
</dbReference>
<comment type="caution">
    <text evidence="3">The sequence shown here is derived from an EMBL/GenBank/DDBJ whole genome shotgun (WGS) entry which is preliminary data.</text>
</comment>
<keyword evidence="2" id="KW-0560">Oxidoreductase</keyword>
<gene>
    <name evidence="3" type="ORF">CRI88_04675</name>
</gene>
<dbReference type="InterPro" id="IPR002347">
    <property type="entry name" value="SDR_fam"/>
</dbReference>
<dbReference type="GO" id="GO:0016491">
    <property type="term" value="F:oxidoreductase activity"/>
    <property type="evidence" value="ECO:0007669"/>
    <property type="project" value="UniProtKB-KW"/>
</dbReference>
<reference evidence="3 4" key="1">
    <citation type="submission" date="2017-10" db="EMBL/GenBank/DDBJ databases">
        <title>Draft genome of Lysinibacillus fusiformis strain Juneja, a laboratory-derived pathogen of Drosophila melanogaster.</title>
        <authorList>
            <person name="Smith B.R."/>
            <person name="Unckless R.L."/>
        </authorList>
    </citation>
    <scope>NUCLEOTIDE SEQUENCE [LARGE SCALE GENOMIC DNA]</scope>
    <source>
        <strain evidence="3 4">Juneja</strain>
    </source>
</reference>
<dbReference type="CDD" id="cd05233">
    <property type="entry name" value="SDR_c"/>
    <property type="match status" value="1"/>
</dbReference>
<accession>A0A2I0V5P3</accession>
<dbReference type="SUPFAM" id="SSF51735">
    <property type="entry name" value="NAD(P)-binding Rossmann-fold domains"/>
    <property type="match status" value="1"/>
</dbReference>
<evidence type="ECO:0000256" key="1">
    <source>
        <dbReference type="ARBA" id="ARBA00006484"/>
    </source>
</evidence>
<comment type="similarity">
    <text evidence="1">Belongs to the short-chain dehydrogenases/reductases (SDR) family.</text>
</comment>
<protein>
    <submittedName>
        <fullName evidence="3">3-oxoacyl-ACP reductase</fullName>
    </submittedName>
</protein>
<evidence type="ECO:0000256" key="2">
    <source>
        <dbReference type="ARBA" id="ARBA00023002"/>
    </source>
</evidence>
<dbReference type="PANTHER" id="PTHR42879:SF2">
    <property type="entry name" value="3-OXOACYL-[ACYL-CARRIER-PROTEIN] REDUCTASE FABG"/>
    <property type="match status" value="1"/>
</dbReference>
<evidence type="ECO:0000313" key="3">
    <source>
        <dbReference type="EMBL" id="PKU53620.1"/>
    </source>
</evidence>
<dbReference type="PRINTS" id="PR00080">
    <property type="entry name" value="SDRFAMILY"/>
</dbReference>
<dbReference type="RefSeq" id="WP_101966441.1">
    <property type="nucleotide sequence ID" value="NZ_PDFK01000001.1"/>
</dbReference>
<dbReference type="GO" id="GO:0008206">
    <property type="term" value="P:bile acid metabolic process"/>
    <property type="evidence" value="ECO:0007669"/>
    <property type="project" value="UniProtKB-ARBA"/>
</dbReference>
<dbReference type="Proteomes" id="UP000234956">
    <property type="component" value="Unassembled WGS sequence"/>
</dbReference>
<dbReference type="AlphaFoldDB" id="A0A2I0V5P3"/>